<evidence type="ECO:0000313" key="9">
    <source>
        <dbReference type="EMBL" id="MBB5342689.1"/>
    </source>
</evidence>
<feature type="active site" description="Proton donor/acceptor" evidence="7">
    <location>
        <position position="132"/>
    </location>
</feature>
<dbReference type="Gene3D" id="2.40.440.10">
    <property type="entry name" value="L,D-transpeptidase catalytic domain-like"/>
    <property type="match status" value="1"/>
</dbReference>
<dbReference type="GO" id="GO:0008360">
    <property type="term" value="P:regulation of cell shape"/>
    <property type="evidence" value="ECO:0007669"/>
    <property type="project" value="UniProtKB-UniRule"/>
</dbReference>
<keyword evidence="3" id="KW-0808">Transferase</keyword>
<dbReference type="GO" id="GO:0016740">
    <property type="term" value="F:transferase activity"/>
    <property type="evidence" value="ECO:0007669"/>
    <property type="project" value="UniProtKB-KW"/>
</dbReference>
<name>A0A7W8J7D7_9BACT</name>
<evidence type="ECO:0000259" key="8">
    <source>
        <dbReference type="PROSITE" id="PS52029"/>
    </source>
</evidence>
<dbReference type="AlphaFoldDB" id="A0A7W8J7D7"/>
<dbReference type="PANTHER" id="PTHR36699">
    <property type="entry name" value="LD-TRANSPEPTIDASE"/>
    <property type="match status" value="1"/>
</dbReference>
<comment type="caution">
    <text evidence="9">The sequence shown here is derived from an EMBL/GenBank/DDBJ whole genome shotgun (WGS) entry which is preliminary data.</text>
</comment>
<dbReference type="InterPro" id="IPR038063">
    <property type="entry name" value="Transpep_catalytic_dom"/>
</dbReference>
<evidence type="ECO:0000256" key="4">
    <source>
        <dbReference type="ARBA" id="ARBA00022960"/>
    </source>
</evidence>
<dbReference type="Proteomes" id="UP000569092">
    <property type="component" value="Unassembled WGS sequence"/>
</dbReference>
<dbReference type="GO" id="GO:0004180">
    <property type="term" value="F:carboxypeptidase activity"/>
    <property type="evidence" value="ECO:0007669"/>
    <property type="project" value="UniProtKB-ARBA"/>
</dbReference>
<evidence type="ECO:0000256" key="5">
    <source>
        <dbReference type="ARBA" id="ARBA00022984"/>
    </source>
</evidence>
<dbReference type="GO" id="GO:0071555">
    <property type="term" value="P:cell wall organization"/>
    <property type="evidence" value="ECO:0007669"/>
    <property type="project" value="UniProtKB-UniRule"/>
</dbReference>
<evidence type="ECO:0000256" key="2">
    <source>
        <dbReference type="ARBA" id="ARBA00005992"/>
    </source>
</evidence>
<keyword evidence="5 7" id="KW-0573">Peptidoglycan synthesis</keyword>
<evidence type="ECO:0000256" key="1">
    <source>
        <dbReference type="ARBA" id="ARBA00004752"/>
    </source>
</evidence>
<proteinExistence type="inferred from homology"/>
<evidence type="ECO:0000256" key="6">
    <source>
        <dbReference type="ARBA" id="ARBA00023316"/>
    </source>
</evidence>
<sequence>MAKVMPQLLTRFLQPNRILFPLLFALGCATTSAVPATDLHADHILILKSKHTMILLTNNTVLKTYKVAIGKGSGGPKQHEGDHETPEGFYIIDSKNAQSRFHRALHISYPNADDRKRAQTADVNPGGLIMIHGIQNGLSWLGSLQHTIDWTDGCIAVTDSEIDEVWKLVPVGTAVEIRH</sequence>
<dbReference type="PANTHER" id="PTHR36699:SF1">
    <property type="entry name" value="L,D-TRANSPEPTIDASE YAFK-RELATED"/>
    <property type="match status" value="1"/>
</dbReference>
<accession>A0A7W8J7D7</accession>
<dbReference type="EMBL" id="JACHDZ010000001">
    <property type="protein sequence ID" value="MBB5342689.1"/>
    <property type="molecule type" value="Genomic_DNA"/>
</dbReference>
<comment type="similarity">
    <text evidence="2">Belongs to the YkuD family.</text>
</comment>
<dbReference type="InterPro" id="IPR005490">
    <property type="entry name" value="LD_TPept_cat_dom"/>
</dbReference>
<dbReference type="GO" id="GO:0009252">
    <property type="term" value="P:peptidoglycan biosynthetic process"/>
    <property type="evidence" value="ECO:0007669"/>
    <property type="project" value="UniProtKB-UniPathway"/>
</dbReference>
<dbReference type="Pfam" id="PF03734">
    <property type="entry name" value="YkuD"/>
    <property type="match status" value="1"/>
</dbReference>
<dbReference type="PROSITE" id="PS52029">
    <property type="entry name" value="LD_TPASE"/>
    <property type="match status" value="1"/>
</dbReference>
<dbReference type="SUPFAM" id="SSF141523">
    <property type="entry name" value="L,D-transpeptidase catalytic domain-like"/>
    <property type="match status" value="1"/>
</dbReference>
<dbReference type="UniPathway" id="UPA00219"/>
<keyword evidence="6 7" id="KW-0961">Cell wall biogenesis/degradation</keyword>
<protein>
    <submittedName>
        <fullName evidence="9">Murein L,D-transpeptidase YafK</fullName>
    </submittedName>
</protein>
<dbReference type="PROSITE" id="PS51257">
    <property type="entry name" value="PROKAR_LIPOPROTEIN"/>
    <property type="match status" value="1"/>
</dbReference>
<gene>
    <name evidence="9" type="ORF">HDF10_000639</name>
</gene>
<evidence type="ECO:0000256" key="7">
    <source>
        <dbReference type="PROSITE-ProRule" id="PRU01373"/>
    </source>
</evidence>
<feature type="active site" description="Nucleophile" evidence="7">
    <location>
        <position position="154"/>
    </location>
</feature>
<reference evidence="9 10" key="1">
    <citation type="submission" date="2020-08" db="EMBL/GenBank/DDBJ databases">
        <title>Genomic Encyclopedia of Type Strains, Phase IV (KMG-V): Genome sequencing to study the core and pangenomes of soil and plant-associated prokaryotes.</title>
        <authorList>
            <person name="Whitman W."/>
        </authorList>
    </citation>
    <scope>NUCLEOTIDE SEQUENCE [LARGE SCALE GENOMIC DNA]</scope>
    <source>
        <strain evidence="9 10">M8US30</strain>
    </source>
</reference>
<evidence type="ECO:0000256" key="3">
    <source>
        <dbReference type="ARBA" id="ARBA00022679"/>
    </source>
</evidence>
<comment type="pathway">
    <text evidence="1 7">Cell wall biogenesis; peptidoglycan biosynthesis.</text>
</comment>
<feature type="domain" description="L,D-TPase catalytic" evidence="8">
    <location>
        <begin position="42"/>
        <end position="178"/>
    </location>
</feature>
<organism evidence="9 10">
    <name type="scientific">Tunturiibacter lichenicola</name>
    <dbReference type="NCBI Taxonomy" id="2051959"/>
    <lineage>
        <taxon>Bacteria</taxon>
        <taxon>Pseudomonadati</taxon>
        <taxon>Acidobacteriota</taxon>
        <taxon>Terriglobia</taxon>
        <taxon>Terriglobales</taxon>
        <taxon>Acidobacteriaceae</taxon>
        <taxon>Tunturiibacter</taxon>
    </lineage>
</organism>
<dbReference type="CDD" id="cd16913">
    <property type="entry name" value="YkuD_like"/>
    <property type="match status" value="1"/>
</dbReference>
<evidence type="ECO:0000313" key="10">
    <source>
        <dbReference type="Proteomes" id="UP000569092"/>
    </source>
</evidence>
<keyword evidence="4 7" id="KW-0133">Cell shape</keyword>